<dbReference type="InterPro" id="IPR005744">
    <property type="entry name" value="Hy-lIII"/>
</dbReference>
<keyword evidence="4 8" id="KW-0812">Transmembrane</keyword>
<protein>
    <recommendedName>
        <fullName evidence="11">Hemolysin III family protein</fullName>
    </recommendedName>
</protein>
<dbReference type="EMBL" id="QXML01000007">
    <property type="protein sequence ID" value="RIW14070.1"/>
    <property type="molecule type" value="Genomic_DNA"/>
</dbReference>
<feature type="transmembrane region" description="Helical" evidence="8">
    <location>
        <begin position="117"/>
        <end position="136"/>
    </location>
</feature>
<evidence type="ECO:0000256" key="7">
    <source>
        <dbReference type="PIRSR" id="PIRSR604254-1"/>
    </source>
</evidence>
<evidence type="ECO:0000313" key="9">
    <source>
        <dbReference type="EMBL" id="RIW14070.1"/>
    </source>
</evidence>
<evidence type="ECO:0000256" key="3">
    <source>
        <dbReference type="ARBA" id="ARBA00022475"/>
    </source>
</evidence>
<feature type="transmembrane region" description="Helical" evidence="8">
    <location>
        <begin position="77"/>
        <end position="97"/>
    </location>
</feature>
<evidence type="ECO:0000256" key="8">
    <source>
        <dbReference type="SAM" id="Phobius"/>
    </source>
</evidence>
<dbReference type="PANTHER" id="PTHR20855:SF3">
    <property type="entry name" value="LD03007P"/>
    <property type="match status" value="1"/>
</dbReference>
<comment type="caution">
    <text evidence="9">The sequence shown here is derived from an EMBL/GenBank/DDBJ whole genome shotgun (WGS) entry which is preliminary data.</text>
</comment>
<evidence type="ECO:0000256" key="1">
    <source>
        <dbReference type="ARBA" id="ARBA00004651"/>
    </source>
</evidence>
<feature type="transmembrane region" description="Helical" evidence="8">
    <location>
        <begin position="168"/>
        <end position="185"/>
    </location>
</feature>
<keyword evidence="7" id="KW-0479">Metal-binding</keyword>
<feature type="transmembrane region" description="Helical" evidence="8">
    <location>
        <begin position="221"/>
        <end position="242"/>
    </location>
</feature>
<feature type="binding site" evidence="7">
    <location>
        <position position="101"/>
    </location>
    <ligand>
        <name>Zn(2+)</name>
        <dbReference type="ChEBI" id="CHEBI:29105"/>
    </ligand>
</feature>
<feature type="transmembrane region" description="Helical" evidence="8">
    <location>
        <begin position="50"/>
        <end position="68"/>
    </location>
</feature>
<dbReference type="PANTHER" id="PTHR20855">
    <property type="entry name" value="ADIPOR/PROGESTIN RECEPTOR-RELATED"/>
    <property type="match status" value="1"/>
</dbReference>
<sequence>MLFLVSKGNLFPDLICKKPLQKDSISSQLPKETSAMAKRTQTLKEESANALSHGLGLVLGLVGIPFLVQKSLEKEGISALIAGIAFSLGILMVYTFSTWYHSTKDRRLKSKLQVLDHISIFFLIAGSYTPMVLAVLQKDKAILFLSILWISVLVGTFFKLFFTGRFKVLSVAIYLLMGWLAVFFLDEVLGKISFGTLVWVGAGGLAYTIGVFFYVKSDKPYFHTIWHLFVLAGTIAHFVAVYQIL</sequence>
<name>A0A418PPR3_9BACT</name>
<keyword evidence="3" id="KW-1003">Cell membrane</keyword>
<gene>
    <name evidence="9" type="ORF">D0X99_14815</name>
</gene>
<dbReference type="AlphaFoldDB" id="A0A418PPR3"/>
<evidence type="ECO:0000313" key="10">
    <source>
        <dbReference type="Proteomes" id="UP000283522"/>
    </source>
</evidence>
<evidence type="ECO:0000256" key="4">
    <source>
        <dbReference type="ARBA" id="ARBA00022692"/>
    </source>
</evidence>
<evidence type="ECO:0000256" key="6">
    <source>
        <dbReference type="ARBA" id="ARBA00023136"/>
    </source>
</evidence>
<keyword evidence="5 8" id="KW-1133">Transmembrane helix</keyword>
<keyword evidence="10" id="KW-1185">Reference proteome</keyword>
<organism evidence="9 10">
    <name type="scientific">Algoriphagus lacus</name>
    <dbReference type="NCBI Taxonomy" id="2056311"/>
    <lineage>
        <taxon>Bacteria</taxon>
        <taxon>Pseudomonadati</taxon>
        <taxon>Bacteroidota</taxon>
        <taxon>Cytophagia</taxon>
        <taxon>Cytophagales</taxon>
        <taxon>Cyclobacteriaceae</taxon>
        <taxon>Algoriphagus</taxon>
    </lineage>
</organism>
<dbReference type="GO" id="GO:0046872">
    <property type="term" value="F:metal ion binding"/>
    <property type="evidence" value="ECO:0007669"/>
    <property type="project" value="UniProtKB-KW"/>
</dbReference>
<proteinExistence type="inferred from homology"/>
<dbReference type="GO" id="GO:0005886">
    <property type="term" value="C:plasma membrane"/>
    <property type="evidence" value="ECO:0007669"/>
    <property type="project" value="UniProtKB-SubCell"/>
</dbReference>
<evidence type="ECO:0000256" key="2">
    <source>
        <dbReference type="ARBA" id="ARBA00008488"/>
    </source>
</evidence>
<comment type="subcellular location">
    <subcellularLocation>
        <location evidence="1">Cell membrane</location>
        <topology evidence="1">Multi-pass membrane protein</topology>
    </subcellularLocation>
</comment>
<evidence type="ECO:0008006" key="11">
    <source>
        <dbReference type="Google" id="ProtNLM"/>
    </source>
</evidence>
<dbReference type="NCBIfam" id="TIGR01065">
    <property type="entry name" value="hlyIII"/>
    <property type="match status" value="1"/>
</dbReference>
<feature type="binding site" evidence="7">
    <location>
        <position position="227"/>
    </location>
    <ligand>
        <name>Zn(2+)</name>
        <dbReference type="ChEBI" id="CHEBI:29105"/>
    </ligand>
</feature>
<keyword evidence="6 8" id="KW-0472">Membrane</keyword>
<feature type="transmembrane region" description="Helical" evidence="8">
    <location>
        <begin position="143"/>
        <end position="162"/>
    </location>
</feature>
<accession>A0A418PPR3</accession>
<dbReference type="Pfam" id="PF03006">
    <property type="entry name" value="HlyIII"/>
    <property type="match status" value="1"/>
</dbReference>
<evidence type="ECO:0000256" key="5">
    <source>
        <dbReference type="ARBA" id="ARBA00022989"/>
    </source>
</evidence>
<feature type="binding site" evidence="7">
    <location>
        <position position="223"/>
    </location>
    <ligand>
        <name>Zn(2+)</name>
        <dbReference type="ChEBI" id="CHEBI:29105"/>
    </ligand>
</feature>
<reference evidence="9 10" key="1">
    <citation type="submission" date="2018-09" db="EMBL/GenBank/DDBJ databases">
        <authorList>
            <person name="Wang X."/>
            <person name="Du Z."/>
        </authorList>
    </citation>
    <scope>NUCLEOTIDE SEQUENCE [LARGE SCALE GENOMIC DNA]</scope>
    <source>
        <strain evidence="9 10">N3</strain>
    </source>
</reference>
<feature type="transmembrane region" description="Helical" evidence="8">
    <location>
        <begin position="197"/>
        <end position="215"/>
    </location>
</feature>
<dbReference type="Proteomes" id="UP000283522">
    <property type="component" value="Unassembled WGS sequence"/>
</dbReference>
<dbReference type="GO" id="GO:0140911">
    <property type="term" value="F:pore-forming activity"/>
    <property type="evidence" value="ECO:0007669"/>
    <property type="project" value="InterPro"/>
</dbReference>
<comment type="similarity">
    <text evidence="2">Belongs to the UPF0073 (Hly-III) family.</text>
</comment>
<keyword evidence="7" id="KW-0862">Zinc</keyword>
<dbReference type="InterPro" id="IPR004254">
    <property type="entry name" value="AdipoR/HlyIII-related"/>
</dbReference>